<name>A0ACB5QPK8_9BURK</name>
<dbReference type="EMBL" id="BPUR01000004">
    <property type="protein sequence ID" value="GJH16748.1"/>
    <property type="molecule type" value="Genomic_DNA"/>
</dbReference>
<evidence type="ECO:0000313" key="2">
    <source>
        <dbReference type="Proteomes" id="UP001055013"/>
    </source>
</evidence>
<organism evidence="1 2">
    <name type="scientific">Caballeronia novacaledonica</name>
    <dbReference type="NCBI Taxonomy" id="1544861"/>
    <lineage>
        <taxon>Bacteria</taxon>
        <taxon>Pseudomonadati</taxon>
        <taxon>Pseudomonadota</taxon>
        <taxon>Betaproteobacteria</taxon>
        <taxon>Burkholderiales</taxon>
        <taxon>Burkholderiaceae</taxon>
        <taxon>Caballeronia</taxon>
    </lineage>
</organism>
<sequence>MKDTIRIGAGAGYSGDRIEPAVELAEHGALDYLVFECLAERTIAIAQQARRNDPELGYDPLLEARMRAVLPVAVKNGVRIVSNMGAANPRAAARKTAQIARELGLHGLKIAAVTGDDVLDAVLQSRLRFEESGDDVSAYADRIVSANAYLGAAPIVDALAAGADIVLTGRVADPSLFTAPLIHAFGWSMDDWNTLGQATVVGHLLECAGQVTGGYFADPGYKDVGNLARLGFPIGEVSADGAVVVTKVPHAGGCVTEATCKEQLLYEIHDPGRYFQPDVVADFTQVRVMQESHDRVRVTGGCGKPRTDTLKVSVAYADGYIGECQISYGGPGAVARARLALDIVRERLAITGVDTSELRFDLIGVNALYGDTLASQHDEPYEVRVRVAGRVSNAKEAARIGNEVETLYTNGPAGGGGVTKATREVIAVQSVLLAREHVKPVFEFVEASDETA</sequence>
<reference evidence="1" key="1">
    <citation type="submission" date="2021-09" db="EMBL/GenBank/DDBJ databases">
        <title>Isolation and characterization of 3-chlorobenzoate degrading bacteria from soils in Shizuoka.</title>
        <authorList>
            <person name="Ifat A."/>
            <person name="Ogawa N."/>
            <person name="Kimbara K."/>
            <person name="Moriuchi R."/>
            <person name="Dohra H."/>
            <person name="Shintani M."/>
        </authorList>
    </citation>
    <scope>NUCLEOTIDE SEQUENCE</scope>
    <source>
        <strain evidence="1">19CS2-2</strain>
    </source>
</reference>
<keyword evidence="2" id="KW-1185">Reference proteome</keyword>
<protein>
    <submittedName>
        <fullName evidence="1">DUF1446 domain-containing protein</fullName>
    </submittedName>
</protein>
<proteinExistence type="predicted"/>
<accession>A0ACB5QPK8</accession>
<gene>
    <name evidence="1" type="ORF">CBA19CS22_09420</name>
</gene>
<dbReference type="Proteomes" id="UP001055013">
    <property type="component" value="Unassembled WGS sequence"/>
</dbReference>
<comment type="caution">
    <text evidence="1">The sequence shown here is derived from an EMBL/GenBank/DDBJ whole genome shotgun (WGS) entry which is preliminary data.</text>
</comment>
<evidence type="ECO:0000313" key="1">
    <source>
        <dbReference type="EMBL" id="GJH16748.1"/>
    </source>
</evidence>